<keyword evidence="4 7" id="KW-0369">Histidine metabolism</keyword>
<proteinExistence type="inferred from homology"/>
<dbReference type="UniPathway" id="UPA00379">
    <property type="reaction ID" value="UER00551"/>
</dbReference>
<keyword evidence="7" id="KW-0963">Cytoplasm</keyword>
<feature type="binding site" evidence="7">
    <location>
        <position position="108"/>
    </location>
    <ligand>
        <name>Fe(3+)</name>
        <dbReference type="ChEBI" id="CHEBI:29034"/>
    </ligand>
</feature>
<gene>
    <name evidence="7" type="primary">hutI</name>
    <name evidence="9" type="ORF">EDM22_03325</name>
</gene>
<feature type="binding site" evidence="7">
    <location>
        <position position="106"/>
    </location>
    <ligand>
        <name>Zn(2+)</name>
        <dbReference type="ChEBI" id="CHEBI:29105"/>
    </ligand>
</feature>
<keyword evidence="2 7" id="KW-0479">Metal-binding</keyword>
<feature type="binding site" evidence="7">
    <location>
        <position position="173"/>
    </location>
    <ligand>
        <name>N-formimidoyl-L-glutamate</name>
        <dbReference type="ChEBI" id="CHEBI:58928"/>
    </ligand>
</feature>
<dbReference type="OrthoDB" id="9776455at2"/>
<evidence type="ECO:0000256" key="2">
    <source>
        <dbReference type="ARBA" id="ARBA00022723"/>
    </source>
</evidence>
<dbReference type="InterPro" id="IPR006680">
    <property type="entry name" value="Amidohydro-rel"/>
</dbReference>
<dbReference type="GO" id="GO:0019557">
    <property type="term" value="P:L-histidine catabolic process to glutamate and formate"/>
    <property type="evidence" value="ECO:0007669"/>
    <property type="project" value="UniProtKB-UniPathway"/>
</dbReference>
<dbReference type="EMBL" id="RHHB01000003">
    <property type="protein sequence ID" value="RNB51483.1"/>
    <property type="molecule type" value="Genomic_DNA"/>
</dbReference>
<comment type="cofactor">
    <cofactor evidence="7">
        <name>Zn(2+)</name>
        <dbReference type="ChEBI" id="CHEBI:29105"/>
    </cofactor>
    <cofactor evidence="7">
        <name>Fe(3+)</name>
        <dbReference type="ChEBI" id="CHEBI:29034"/>
    </cofactor>
    <text evidence="7">Binds 1 zinc or iron ion per subunit.</text>
</comment>
<feature type="binding site" evidence="7">
    <location>
        <position position="106"/>
    </location>
    <ligand>
        <name>Fe(3+)</name>
        <dbReference type="ChEBI" id="CHEBI:29034"/>
    </ligand>
</feature>
<comment type="caution">
    <text evidence="9">The sequence shown here is derived from an EMBL/GenBank/DDBJ whole genome shotgun (WGS) entry which is preliminary data.</text>
</comment>
<feature type="domain" description="Amidohydrolase-related" evidence="8">
    <location>
        <begin position="98"/>
        <end position="427"/>
    </location>
</feature>
<dbReference type="SUPFAM" id="SSF51338">
    <property type="entry name" value="Composite domain of metallo-dependent hydrolases"/>
    <property type="match status" value="2"/>
</dbReference>
<feature type="binding site" evidence="7">
    <location>
        <position position="173"/>
    </location>
    <ligand>
        <name>4-imidazolone-5-propanoate</name>
        <dbReference type="ChEBI" id="CHEBI:77893"/>
    </ligand>
</feature>
<dbReference type="GO" id="GO:0005506">
    <property type="term" value="F:iron ion binding"/>
    <property type="evidence" value="ECO:0007669"/>
    <property type="project" value="UniProtKB-UniRule"/>
</dbReference>
<feature type="binding site" evidence="7">
    <location>
        <position position="344"/>
    </location>
    <ligand>
        <name>Fe(3+)</name>
        <dbReference type="ChEBI" id="CHEBI:29034"/>
    </ligand>
</feature>
<dbReference type="InterPro" id="IPR005920">
    <property type="entry name" value="HutI"/>
</dbReference>
<dbReference type="GO" id="GO:0019556">
    <property type="term" value="P:L-histidine catabolic process to glutamate and formamide"/>
    <property type="evidence" value="ECO:0007669"/>
    <property type="project" value="UniProtKB-UniRule"/>
</dbReference>
<feature type="binding site" evidence="7">
    <location>
        <position position="115"/>
    </location>
    <ligand>
        <name>4-imidazolone-5-propanoate</name>
        <dbReference type="ChEBI" id="CHEBI:77893"/>
    </ligand>
</feature>
<organism evidence="9 10">
    <name type="scientific">Agromyces tardus</name>
    <dbReference type="NCBI Taxonomy" id="2583849"/>
    <lineage>
        <taxon>Bacteria</taxon>
        <taxon>Bacillati</taxon>
        <taxon>Actinomycetota</taxon>
        <taxon>Actinomycetes</taxon>
        <taxon>Micrococcales</taxon>
        <taxon>Microbacteriaceae</taxon>
        <taxon>Agromyces</taxon>
    </lineage>
</organism>
<reference evidence="9 10" key="1">
    <citation type="submission" date="2018-10" db="EMBL/GenBank/DDBJ databases">
        <title>Isolation, diversity and antibacterial activity of antinobacteria from the wheat rhizosphere soil.</title>
        <authorList>
            <person name="Sun T."/>
        </authorList>
    </citation>
    <scope>NUCLEOTIDE SEQUENCE [LARGE SCALE GENOMIC DNA]</scope>
    <source>
        <strain evidence="9 10">SJ-23</strain>
    </source>
</reference>
<dbReference type="HAMAP" id="MF_00372">
    <property type="entry name" value="HutI"/>
    <property type="match status" value="1"/>
</dbReference>
<feature type="binding site" evidence="7">
    <location>
        <position position="200"/>
    </location>
    <ligand>
        <name>4-imidazolone-5-propanoate</name>
        <dbReference type="ChEBI" id="CHEBI:77893"/>
    </ligand>
</feature>
<feature type="binding site" evidence="7">
    <location>
        <position position="108"/>
    </location>
    <ligand>
        <name>Zn(2+)</name>
        <dbReference type="ChEBI" id="CHEBI:29105"/>
    </ligand>
</feature>
<dbReference type="InterPro" id="IPR011059">
    <property type="entry name" value="Metal-dep_hydrolase_composite"/>
</dbReference>
<dbReference type="PANTHER" id="PTHR42752:SF1">
    <property type="entry name" value="IMIDAZOLONEPROPIONASE-RELATED"/>
    <property type="match status" value="1"/>
</dbReference>
<evidence type="ECO:0000256" key="4">
    <source>
        <dbReference type="ARBA" id="ARBA00022808"/>
    </source>
</evidence>
<dbReference type="Proteomes" id="UP000275048">
    <property type="component" value="Unassembled WGS sequence"/>
</dbReference>
<dbReference type="GO" id="GO:0050480">
    <property type="term" value="F:imidazolonepropionase activity"/>
    <property type="evidence" value="ECO:0007669"/>
    <property type="project" value="UniProtKB-UniRule"/>
</dbReference>
<dbReference type="Gene3D" id="3.20.20.140">
    <property type="entry name" value="Metal-dependent hydrolases"/>
    <property type="match status" value="1"/>
</dbReference>
<evidence type="ECO:0000256" key="1">
    <source>
        <dbReference type="ARBA" id="ARBA00012864"/>
    </source>
</evidence>
<sequence length="434" mass="44632">MPRLNAGATLVTNIGELVTNDPAPDREGGPLGIVRDAAVLFEDGRITWVGPAASAAGRVGGEAAVSRPDAWDLDTRPASPGATRSADISVVDAGGRAVIPGFVDSHTHLVFGGDRAAEFAARMAGRRYEAGGIRSTVAATRAATHDELRARLAGFVAELHAQGTTTFEVKTGYGLSVADEERLARLAREVTEEVTFLGAHVVPAEYADASREPGTGADAYVDLVIGEMLAACAPHARWVDAFCERGAFTAEQSRRVLEAGRAAGLGVRVHGNQLGEGDGVRLAVELGAASVDHCTYLSDADVAALAASDTVATLLPGVEFSTRQPYPDARRLIDAGVTVALASDCNPGSSFTSSMPFCIAVAVRDMGMTPAEAVWASTAGGAAALRRADVGAIRSGAAADLVLLDAPSHVHLAYRPGVPLVAGVWKGGALVSGH</sequence>
<evidence type="ECO:0000313" key="10">
    <source>
        <dbReference type="Proteomes" id="UP000275048"/>
    </source>
</evidence>
<comment type="similarity">
    <text evidence="7">Belongs to the metallo-dependent hydrolases superfamily. HutI family.</text>
</comment>
<protein>
    <recommendedName>
        <fullName evidence="1 7">Imidazolonepropionase</fullName>
        <ecNumber evidence="1 7">3.5.2.7</ecNumber>
    </recommendedName>
    <alternativeName>
        <fullName evidence="7">Imidazolone-5-propionate hydrolase</fullName>
    </alternativeName>
</protein>
<keyword evidence="10" id="KW-1185">Reference proteome</keyword>
<comment type="pathway">
    <text evidence="7">Amino-acid degradation; L-histidine degradation into L-glutamate; N-formimidoyl-L-glutamate from L-histidine: step 3/3.</text>
</comment>
<feature type="binding site" evidence="7">
    <location>
        <position position="349"/>
    </location>
    <ligand>
        <name>4-imidazolone-5-propanoate</name>
        <dbReference type="ChEBI" id="CHEBI:77893"/>
    </ligand>
</feature>
<evidence type="ECO:0000256" key="5">
    <source>
        <dbReference type="ARBA" id="ARBA00022833"/>
    </source>
</evidence>
<dbReference type="NCBIfam" id="TIGR01224">
    <property type="entry name" value="hutI"/>
    <property type="match status" value="1"/>
</dbReference>
<feature type="binding site" evidence="7">
    <location>
        <position position="270"/>
    </location>
    <ligand>
        <name>Zn(2+)</name>
        <dbReference type="ChEBI" id="CHEBI:29105"/>
    </ligand>
</feature>
<dbReference type="EC" id="3.5.2.7" evidence="1 7"/>
<evidence type="ECO:0000256" key="3">
    <source>
        <dbReference type="ARBA" id="ARBA00022801"/>
    </source>
</evidence>
<keyword evidence="3 7" id="KW-0378">Hydrolase</keyword>
<dbReference type="Gene3D" id="2.30.40.10">
    <property type="entry name" value="Urease, subunit C, domain 1"/>
    <property type="match status" value="1"/>
</dbReference>
<accession>A0A3M8AK21</accession>
<dbReference type="InterPro" id="IPR032466">
    <property type="entry name" value="Metal_Hydrolase"/>
</dbReference>
<dbReference type="PANTHER" id="PTHR42752">
    <property type="entry name" value="IMIDAZOLONEPROPIONASE"/>
    <property type="match status" value="1"/>
</dbReference>
<dbReference type="AlphaFoldDB" id="A0A3M8AK21"/>
<dbReference type="SUPFAM" id="SSF51556">
    <property type="entry name" value="Metallo-dependent hydrolases"/>
    <property type="match status" value="1"/>
</dbReference>
<dbReference type="GO" id="GO:0005737">
    <property type="term" value="C:cytoplasm"/>
    <property type="evidence" value="ECO:0007669"/>
    <property type="project" value="UniProtKB-SubCell"/>
</dbReference>
<dbReference type="GO" id="GO:0008270">
    <property type="term" value="F:zinc ion binding"/>
    <property type="evidence" value="ECO:0007669"/>
    <property type="project" value="UniProtKB-UniRule"/>
</dbReference>
<dbReference type="RefSeq" id="WP_122935643.1">
    <property type="nucleotide sequence ID" value="NZ_JBHSNT010000003.1"/>
</dbReference>
<comment type="function">
    <text evidence="7">Catalyzes the hydrolytic cleavage of the carbon-nitrogen bond in imidazolone-5-propanoate to yield N-formimidoyl-L-glutamate. It is the third step in the universal histidine degradation pathway.</text>
</comment>
<evidence type="ECO:0000313" key="9">
    <source>
        <dbReference type="EMBL" id="RNB51483.1"/>
    </source>
</evidence>
<dbReference type="Pfam" id="PF01979">
    <property type="entry name" value="Amidohydro_1"/>
    <property type="match status" value="1"/>
</dbReference>
<feature type="binding site" evidence="7">
    <location>
        <position position="348"/>
    </location>
    <ligand>
        <name>N-formimidoyl-L-glutamate</name>
        <dbReference type="ChEBI" id="CHEBI:58928"/>
    </ligand>
</feature>
<keyword evidence="6 7" id="KW-0408">Iron</keyword>
<feature type="binding site" evidence="7">
    <location>
        <position position="344"/>
    </location>
    <ligand>
        <name>Zn(2+)</name>
        <dbReference type="ChEBI" id="CHEBI:29105"/>
    </ligand>
</feature>
<evidence type="ECO:0000259" key="8">
    <source>
        <dbReference type="Pfam" id="PF01979"/>
    </source>
</evidence>
<name>A0A3M8AK21_9MICO</name>
<feature type="binding site" evidence="7">
    <location>
        <position position="346"/>
    </location>
    <ligand>
        <name>N-formimidoyl-L-glutamate</name>
        <dbReference type="ChEBI" id="CHEBI:58928"/>
    </ligand>
</feature>
<evidence type="ECO:0000256" key="7">
    <source>
        <dbReference type="HAMAP-Rule" id="MF_00372"/>
    </source>
</evidence>
<feature type="binding site" evidence="7">
    <location>
        <position position="273"/>
    </location>
    <ligand>
        <name>4-imidazolone-5-propanoate</name>
        <dbReference type="ChEBI" id="CHEBI:77893"/>
    </ligand>
</feature>
<comment type="subcellular location">
    <subcellularLocation>
        <location evidence="7">Cytoplasm</location>
    </subcellularLocation>
</comment>
<feature type="binding site" evidence="7">
    <location>
        <position position="270"/>
    </location>
    <ligand>
        <name>Fe(3+)</name>
        <dbReference type="ChEBI" id="CHEBI:29034"/>
    </ligand>
</feature>
<comment type="catalytic activity">
    <reaction evidence="7">
        <text>4-imidazolone-5-propanoate + H2O = N-formimidoyl-L-glutamate</text>
        <dbReference type="Rhea" id="RHEA:23660"/>
        <dbReference type="ChEBI" id="CHEBI:15377"/>
        <dbReference type="ChEBI" id="CHEBI:58928"/>
        <dbReference type="ChEBI" id="CHEBI:77893"/>
        <dbReference type="EC" id="3.5.2.7"/>
    </reaction>
</comment>
<keyword evidence="5 7" id="KW-0862">Zinc</keyword>
<evidence type="ECO:0000256" key="6">
    <source>
        <dbReference type="ARBA" id="ARBA00023004"/>
    </source>
</evidence>